<sequence length="251" mass="28970">MGGRRKRSTGANSSTAGVEELKNVSPQNCIGHLREFSLKTDWSVYKIQLMQYFVCNNVVDEKRKKAVLLNALTEDAFSFKEDNEKVNDWLVRVTGLVSHCDFGPELTVVLRDRFIMGLGKGKIMERLFEEDVTTLTLQRAVELASAKEAASNDYELPSKLDCQPEMAAQTIKQTTRRRNVMRGIQQIASMRIPKHYRDILHCKLLQKTREEIISIYKIFKKLYLNEEGMLGRNPQFENIQFLRTFGPLEKF</sequence>
<reference evidence="1 2" key="1">
    <citation type="submission" date="2022-12" db="EMBL/GenBank/DDBJ databases">
        <title>Chromosome-level genome assembly of true bugs.</title>
        <authorList>
            <person name="Ma L."/>
            <person name="Li H."/>
        </authorList>
    </citation>
    <scope>NUCLEOTIDE SEQUENCE [LARGE SCALE GENOMIC DNA]</scope>
    <source>
        <strain evidence="1">Lab_2022b</strain>
    </source>
</reference>
<dbReference type="AlphaFoldDB" id="A0AAW1CW39"/>
<accession>A0AAW1CW39</accession>
<evidence type="ECO:0000313" key="1">
    <source>
        <dbReference type="EMBL" id="KAK9501854.1"/>
    </source>
</evidence>
<name>A0AAW1CW39_9HEMI</name>
<evidence type="ECO:0000313" key="2">
    <source>
        <dbReference type="Proteomes" id="UP001461498"/>
    </source>
</evidence>
<protein>
    <submittedName>
        <fullName evidence="1">Uncharacterized protein</fullName>
    </submittedName>
</protein>
<comment type="caution">
    <text evidence="1">The sequence shown here is derived from an EMBL/GenBank/DDBJ whole genome shotgun (WGS) entry which is preliminary data.</text>
</comment>
<proteinExistence type="predicted"/>
<dbReference type="EMBL" id="JAPXFL010000009">
    <property type="protein sequence ID" value="KAK9501854.1"/>
    <property type="molecule type" value="Genomic_DNA"/>
</dbReference>
<organism evidence="1 2">
    <name type="scientific">Rhynocoris fuscipes</name>
    <dbReference type="NCBI Taxonomy" id="488301"/>
    <lineage>
        <taxon>Eukaryota</taxon>
        <taxon>Metazoa</taxon>
        <taxon>Ecdysozoa</taxon>
        <taxon>Arthropoda</taxon>
        <taxon>Hexapoda</taxon>
        <taxon>Insecta</taxon>
        <taxon>Pterygota</taxon>
        <taxon>Neoptera</taxon>
        <taxon>Paraneoptera</taxon>
        <taxon>Hemiptera</taxon>
        <taxon>Heteroptera</taxon>
        <taxon>Panheteroptera</taxon>
        <taxon>Cimicomorpha</taxon>
        <taxon>Reduviidae</taxon>
        <taxon>Harpactorinae</taxon>
        <taxon>Harpactorini</taxon>
        <taxon>Rhynocoris</taxon>
    </lineage>
</organism>
<dbReference type="Proteomes" id="UP001461498">
    <property type="component" value="Unassembled WGS sequence"/>
</dbReference>
<keyword evidence="2" id="KW-1185">Reference proteome</keyword>
<gene>
    <name evidence="1" type="ORF">O3M35_012505</name>
</gene>